<proteinExistence type="predicted"/>
<keyword evidence="1" id="KW-0472">Membrane</keyword>
<accession>Q6EQY9</accession>
<name>Q6EQY9_ORYSJ</name>
<evidence type="ECO:0000313" key="2">
    <source>
        <dbReference type="EMBL" id="BAD28931.1"/>
    </source>
</evidence>
<keyword evidence="1" id="KW-0812">Transmembrane</keyword>
<protein>
    <submittedName>
        <fullName evidence="2">Uncharacterized protein</fullName>
    </submittedName>
</protein>
<evidence type="ECO:0000256" key="1">
    <source>
        <dbReference type="SAM" id="Phobius"/>
    </source>
</evidence>
<reference evidence="3" key="2">
    <citation type="journal article" date="2008" name="Nucleic Acids Res.">
        <title>The rice annotation project database (RAP-DB): 2008 update.</title>
        <authorList>
            <consortium name="The rice annotation project (RAP)"/>
        </authorList>
    </citation>
    <scope>GENOME REANNOTATION</scope>
    <source>
        <strain evidence="3">cv. Nipponbare</strain>
    </source>
</reference>
<gene>
    <name evidence="2" type="primary">OSJNBa0055I13.18</name>
</gene>
<feature type="transmembrane region" description="Helical" evidence="1">
    <location>
        <begin position="46"/>
        <end position="63"/>
    </location>
</feature>
<sequence length="65" mass="7467">MKEIRISSAEWSINKKVIAFPRIKDAKKEERDDWKRKYSDLMMKKSLGIIHIGIVSFSISVGISG</sequence>
<reference evidence="3" key="1">
    <citation type="journal article" date="2005" name="Nature">
        <title>The map-based sequence of the rice genome.</title>
        <authorList>
            <consortium name="International rice genome sequencing project (IRGSP)"/>
            <person name="Matsumoto T."/>
            <person name="Wu J."/>
            <person name="Kanamori H."/>
            <person name="Katayose Y."/>
            <person name="Fujisawa M."/>
            <person name="Namiki N."/>
            <person name="Mizuno H."/>
            <person name="Yamamoto K."/>
            <person name="Antonio B.A."/>
            <person name="Baba T."/>
            <person name="Sakata K."/>
            <person name="Nagamura Y."/>
            <person name="Aoki H."/>
            <person name="Arikawa K."/>
            <person name="Arita K."/>
            <person name="Bito T."/>
            <person name="Chiden Y."/>
            <person name="Fujitsuka N."/>
            <person name="Fukunaka R."/>
            <person name="Hamada M."/>
            <person name="Harada C."/>
            <person name="Hayashi A."/>
            <person name="Hijishita S."/>
            <person name="Honda M."/>
            <person name="Hosokawa S."/>
            <person name="Ichikawa Y."/>
            <person name="Idonuma A."/>
            <person name="Iijima M."/>
            <person name="Ikeda M."/>
            <person name="Ikeno M."/>
            <person name="Ito K."/>
            <person name="Ito S."/>
            <person name="Ito T."/>
            <person name="Ito Y."/>
            <person name="Ito Y."/>
            <person name="Iwabuchi A."/>
            <person name="Kamiya K."/>
            <person name="Karasawa W."/>
            <person name="Kurita K."/>
            <person name="Katagiri S."/>
            <person name="Kikuta A."/>
            <person name="Kobayashi H."/>
            <person name="Kobayashi N."/>
            <person name="Machita K."/>
            <person name="Maehara T."/>
            <person name="Masukawa M."/>
            <person name="Mizubayashi T."/>
            <person name="Mukai Y."/>
            <person name="Nagasaki H."/>
            <person name="Nagata Y."/>
            <person name="Naito S."/>
            <person name="Nakashima M."/>
            <person name="Nakama Y."/>
            <person name="Nakamichi Y."/>
            <person name="Nakamura M."/>
            <person name="Meguro A."/>
            <person name="Negishi M."/>
            <person name="Ohta I."/>
            <person name="Ohta T."/>
            <person name="Okamoto M."/>
            <person name="Ono N."/>
            <person name="Saji S."/>
            <person name="Sakaguchi M."/>
            <person name="Sakai K."/>
            <person name="Shibata M."/>
            <person name="Shimokawa T."/>
            <person name="Song J."/>
            <person name="Takazaki Y."/>
            <person name="Terasawa K."/>
            <person name="Tsugane M."/>
            <person name="Tsuji K."/>
            <person name="Ueda S."/>
            <person name="Waki K."/>
            <person name="Yamagata H."/>
            <person name="Yamamoto M."/>
            <person name="Yamamoto S."/>
            <person name="Yamane H."/>
            <person name="Yoshiki S."/>
            <person name="Yoshihara R."/>
            <person name="Yukawa K."/>
            <person name="Zhong H."/>
            <person name="Yano M."/>
            <person name="Yuan Q."/>
            <person name="Ouyang S."/>
            <person name="Liu J."/>
            <person name="Jones K.M."/>
            <person name="Gansberger K."/>
            <person name="Moffat K."/>
            <person name="Hill J."/>
            <person name="Bera J."/>
            <person name="Fadrosh D."/>
            <person name="Jin S."/>
            <person name="Johri S."/>
            <person name="Kim M."/>
            <person name="Overton L."/>
            <person name="Reardon M."/>
            <person name="Tsitrin T."/>
            <person name="Vuong H."/>
            <person name="Weaver B."/>
            <person name="Ciecko A."/>
            <person name="Tallon L."/>
            <person name="Jackson J."/>
            <person name="Pai G."/>
            <person name="Aken S.V."/>
            <person name="Utterback T."/>
            <person name="Reidmuller S."/>
            <person name="Feldblyum T."/>
            <person name="Hsiao J."/>
            <person name="Zismann V."/>
            <person name="Iobst S."/>
            <person name="de Vazeille A.R."/>
            <person name="Buell C.R."/>
            <person name="Ying K."/>
            <person name="Li Y."/>
            <person name="Lu T."/>
            <person name="Huang Y."/>
            <person name="Zhao Q."/>
            <person name="Feng Q."/>
            <person name="Zhang L."/>
            <person name="Zhu J."/>
            <person name="Weng Q."/>
            <person name="Mu J."/>
            <person name="Lu Y."/>
            <person name="Fan D."/>
            <person name="Liu Y."/>
            <person name="Guan J."/>
            <person name="Zhang Y."/>
            <person name="Yu S."/>
            <person name="Liu X."/>
            <person name="Zhang Y."/>
            <person name="Hong G."/>
            <person name="Han B."/>
            <person name="Choisne N."/>
            <person name="Demange N."/>
            <person name="Orjeda G."/>
            <person name="Samain S."/>
            <person name="Cattolico L."/>
            <person name="Pelletier E."/>
            <person name="Couloux A."/>
            <person name="Segurens B."/>
            <person name="Wincker P."/>
            <person name="D'Hont A."/>
            <person name="Scarpelli C."/>
            <person name="Weissenbach J."/>
            <person name="Salanoubat M."/>
            <person name="Quetier F."/>
            <person name="Yu Y."/>
            <person name="Kim H.R."/>
            <person name="Rambo T."/>
            <person name="Currie J."/>
            <person name="Collura K."/>
            <person name="Luo M."/>
            <person name="Yang T."/>
            <person name="Ammiraju J.S.S."/>
            <person name="Engler F."/>
            <person name="Soderlund C."/>
            <person name="Wing R.A."/>
            <person name="Palmer L.E."/>
            <person name="de la Bastide M."/>
            <person name="Spiegel L."/>
            <person name="Nascimento L."/>
            <person name="Zutavern T."/>
            <person name="O'Shaughnessy A."/>
            <person name="Dike S."/>
            <person name="Dedhia N."/>
            <person name="Preston R."/>
            <person name="Balija V."/>
            <person name="McCombie W.R."/>
            <person name="Chow T."/>
            <person name="Chen H."/>
            <person name="Chung M."/>
            <person name="Chen C."/>
            <person name="Shaw J."/>
            <person name="Wu H."/>
            <person name="Hsiao K."/>
            <person name="Chao Y."/>
            <person name="Chu M."/>
            <person name="Cheng C."/>
            <person name="Hour A."/>
            <person name="Lee P."/>
            <person name="Lin S."/>
            <person name="Lin Y."/>
            <person name="Liou J."/>
            <person name="Liu S."/>
            <person name="Hsing Y."/>
            <person name="Raghuvanshi S."/>
            <person name="Mohanty A."/>
            <person name="Bharti A.K."/>
            <person name="Gaur A."/>
            <person name="Gupta V."/>
            <person name="Kumar D."/>
            <person name="Ravi V."/>
            <person name="Vij S."/>
            <person name="Kapur A."/>
            <person name="Khurana P."/>
            <person name="Khurana P."/>
            <person name="Khurana J.P."/>
            <person name="Tyagi A.K."/>
            <person name="Gaikwad K."/>
            <person name="Singh A."/>
            <person name="Dalal V."/>
            <person name="Srivastava S."/>
            <person name="Dixit A."/>
            <person name="Pal A.K."/>
            <person name="Ghazi I.A."/>
            <person name="Yadav M."/>
            <person name="Pandit A."/>
            <person name="Bhargava A."/>
            <person name="Sureshbabu K."/>
            <person name="Batra K."/>
            <person name="Sharma T.R."/>
            <person name="Mohapatra T."/>
            <person name="Singh N.K."/>
            <person name="Messing J."/>
            <person name="Nelson A.B."/>
            <person name="Fuks G."/>
            <person name="Kavchok S."/>
            <person name="Keizer G."/>
            <person name="Linton E."/>
            <person name="Llaca V."/>
            <person name="Song R."/>
            <person name="Tanyolac B."/>
            <person name="Young S."/>
            <person name="Ho-Il K."/>
            <person name="Hahn J.H."/>
            <person name="Sangsakoo G."/>
            <person name="Vanavichit A."/>
            <person name="de Mattos Luiz.A.T."/>
            <person name="Zimmer P.D."/>
            <person name="Malone G."/>
            <person name="Dellagostin O."/>
            <person name="de Oliveira A.C."/>
            <person name="Bevan M."/>
            <person name="Bancroft I."/>
            <person name="Minx P."/>
            <person name="Cordum H."/>
            <person name="Wilson R."/>
            <person name="Cheng Z."/>
            <person name="Jin W."/>
            <person name="Jiang J."/>
            <person name="Leong S.A."/>
            <person name="Iwama H."/>
            <person name="Gojobori T."/>
            <person name="Itoh T."/>
            <person name="Niimura Y."/>
            <person name="Fujii Y."/>
            <person name="Habara T."/>
            <person name="Sakai H."/>
            <person name="Sato Y."/>
            <person name="Wilson G."/>
            <person name="Kumar K."/>
            <person name="McCouch S."/>
            <person name="Juretic N."/>
            <person name="Hoen D."/>
            <person name="Wright S."/>
            <person name="Bruskiewich R."/>
            <person name="Bureau T."/>
            <person name="Miyao A."/>
            <person name="Hirochika H."/>
            <person name="Nishikawa T."/>
            <person name="Kadowaki K."/>
            <person name="Sugiura M."/>
            <person name="Burr B."/>
            <person name="Sasaki T."/>
        </authorList>
    </citation>
    <scope>NUCLEOTIDE SEQUENCE [LARGE SCALE GENOMIC DNA]</scope>
    <source>
        <strain evidence="3">cv. Nipponbare</strain>
    </source>
</reference>
<organism evidence="2 3">
    <name type="scientific">Oryza sativa subsp. japonica</name>
    <name type="common">Rice</name>
    <dbReference type="NCBI Taxonomy" id="39947"/>
    <lineage>
        <taxon>Eukaryota</taxon>
        <taxon>Viridiplantae</taxon>
        <taxon>Streptophyta</taxon>
        <taxon>Embryophyta</taxon>
        <taxon>Tracheophyta</taxon>
        <taxon>Spermatophyta</taxon>
        <taxon>Magnoliopsida</taxon>
        <taxon>Liliopsida</taxon>
        <taxon>Poales</taxon>
        <taxon>Poaceae</taxon>
        <taxon>BOP clade</taxon>
        <taxon>Oryzoideae</taxon>
        <taxon>Oryzeae</taxon>
        <taxon>Oryzinae</taxon>
        <taxon>Oryza</taxon>
        <taxon>Oryza sativa</taxon>
    </lineage>
</organism>
<evidence type="ECO:0000313" key="3">
    <source>
        <dbReference type="Proteomes" id="UP000000763"/>
    </source>
</evidence>
<dbReference type="Proteomes" id="UP000000763">
    <property type="component" value="Chromosome 2"/>
</dbReference>
<dbReference type="AlphaFoldDB" id="Q6EQY9"/>
<keyword evidence="1" id="KW-1133">Transmembrane helix</keyword>
<dbReference type="EMBL" id="AP005648">
    <property type="protein sequence ID" value="BAD28931.1"/>
    <property type="molecule type" value="Genomic_DNA"/>
</dbReference>